<accession>A0A0B6AEL8</accession>
<organism evidence="2 3">
    <name type="scientific">Priestia megaterium (strain ATCC 14581 / DSM 32 / CCUG 1817 / JCM 2506 / NBRC 15308 / NCIMB 9376 / NCTC 10342 / NRRL B-14308 / VKM B-512 / Ford 19)</name>
    <name type="common">Bacillus megaterium</name>
    <dbReference type="NCBI Taxonomy" id="1348623"/>
    <lineage>
        <taxon>Bacteria</taxon>
        <taxon>Bacillati</taxon>
        <taxon>Bacillota</taxon>
        <taxon>Bacilli</taxon>
        <taxon>Bacillales</taxon>
        <taxon>Bacillaceae</taxon>
        <taxon>Priestia</taxon>
    </lineage>
</organism>
<dbReference type="InterPro" id="IPR052529">
    <property type="entry name" value="Bact_Transport_Assoc"/>
</dbReference>
<dbReference type="GeneID" id="93641008"/>
<dbReference type="PANTHER" id="PTHR30590:SF2">
    <property type="entry name" value="INNER MEMBRANE PROTEIN"/>
    <property type="match status" value="1"/>
</dbReference>
<sequence length="390" mass="44025">MKRFKMNAADKEQRIEAADVLKGIALIGILLMNMPNFYSPASYYDHNLLDGSRMNYVANGLVDVVVGQTGYALLAILFGFGFMKMFQRTYERQVSFTPFYVRRITALLLVGAIHALFIWHGDMIVMYSFFALMMLFFQEAKKEVLLAWGIGIFSIYAVIMIVILTAAAFVNEGETAAGIHQPIIDQALQAYGHGSLVSIFHQRLLDWYYAYNLNTVPFLFLSLFPLFLLGGFMAKSEWFEEIEEYIVETKWLCLISFIVYAASSVLPYVLDHNVATSYIHDTIGGTAGAIFIVTLVTLAMRSVSIQKVMQPFALLGRMILTNYIVQSIVCTFLFYSYGLGYYGHISIVEGLAIAGIIIFIQLLGSRIWMSLFSDGPLEKLIRYATYGRSR</sequence>
<dbReference type="InterPro" id="IPR007349">
    <property type="entry name" value="DUF418"/>
</dbReference>
<dbReference type="PANTHER" id="PTHR30590">
    <property type="entry name" value="INNER MEMBRANE PROTEIN"/>
    <property type="match status" value="1"/>
</dbReference>
<evidence type="ECO:0000313" key="3">
    <source>
        <dbReference type="Proteomes" id="UP000031829"/>
    </source>
</evidence>
<dbReference type="Proteomes" id="UP000031829">
    <property type="component" value="Chromosome"/>
</dbReference>
<dbReference type="HOGENOM" id="CLU_039610_0_0_9"/>
<evidence type="ECO:0000313" key="2">
    <source>
        <dbReference type="EMBL" id="AJI21916.1"/>
    </source>
</evidence>
<dbReference type="AlphaFoldDB" id="A0A0B6AEL8"/>
<dbReference type="RefSeq" id="WP_034654432.1">
    <property type="nucleotide sequence ID" value="NZ_BCVB01000007.1"/>
</dbReference>
<dbReference type="EMBL" id="CP009920">
    <property type="protein sequence ID" value="AJI21916.1"/>
    <property type="molecule type" value="Genomic_DNA"/>
</dbReference>
<dbReference type="Pfam" id="PF04235">
    <property type="entry name" value="DUF418"/>
    <property type="match status" value="1"/>
</dbReference>
<proteinExistence type="predicted"/>
<name>A0A0B6AEL8_PRIM2</name>
<evidence type="ECO:0000259" key="1">
    <source>
        <dbReference type="Pfam" id="PF04235"/>
    </source>
</evidence>
<feature type="domain" description="DUF418" evidence="1">
    <location>
        <begin position="233"/>
        <end position="387"/>
    </location>
</feature>
<protein>
    <recommendedName>
        <fullName evidence="1">DUF418 domain-containing protein</fullName>
    </recommendedName>
</protein>
<reference evidence="2 3" key="1">
    <citation type="journal article" date="2015" name="Genome Announc.">
        <title>Complete genome sequences for 35 biothreat assay-relevant bacillus species.</title>
        <authorList>
            <person name="Johnson S.L."/>
            <person name="Daligault H.E."/>
            <person name="Davenport K.W."/>
            <person name="Jaissle J."/>
            <person name="Frey K.G."/>
            <person name="Ladner J.T."/>
            <person name="Broomall S.M."/>
            <person name="Bishop-Lilly K.A."/>
            <person name="Bruce D.C."/>
            <person name="Gibbons H.S."/>
            <person name="Coyne S.R."/>
            <person name="Lo C.C."/>
            <person name="Meincke L."/>
            <person name="Munk A.C."/>
            <person name="Koroleva G.I."/>
            <person name="Rosenzweig C.N."/>
            <person name="Palacios G.F."/>
            <person name="Redden C.L."/>
            <person name="Minogue T.D."/>
            <person name="Chain P.S."/>
        </authorList>
    </citation>
    <scope>NUCLEOTIDE SEQUENCE [LARGE SCALE GENOMIC DNA]</scope>
    <source>
        <strain evidence="3">ATCC 14581 / DSM 32 / JCM 2506 / NBRC 15308 / NCIMB 9376 / NCTC 10342 / NRRL B-14308 / VKM B-512</strain>
    </source>
</reference>
<gene>
    <name evidence="2" type="ORF">BG04_2942</name>
</gene>
<dbReference type="KEGG" id="bmeg:BG04_2942"/>